<name>A0A811QGT1_9POAL</name>
<sequence length="335" mass="36883">MDVALLPPSLEVLSLSHLPENLQSYFLKGLAYLRDLRLRDSPFFKCVQLHLCTALEDLQIWGCEQLGALEGLQFLTTLRSMKISRCQQLGALEGLQFLTSLQSLTISSCQQLGALEGLQLLSSLGSLEIELTPALSAAWERDPKLQEQEQGGNQIGLLPPSITRLVIRNLTNNVQSRLLSCLPAITELAVRESPELTSLQLGYCTALTELEIRDCDSLASLQLGYCTALTKLKIRDCESLASIEGFQFITNLTSFTVGASSRLPPLMELLLKQQGVCEVLSRLTCLEIRDASVLTMSLCQQLTSLRSLIFGGKETSSMVSLTEEHENSLFLGLMD</sequence>
<protein>
    <submittedName>
        <fullName evidence="1">Uncharacterized protein</fullName>
    </submittedName>
</protein>
<organism evidence="1 2">
    <name type="scientific">Miscanthus lutarioriparius</name>
    <dbReference type="NCBI Taxonomy" id="422564"/>
    <lineage>
        <taxon>Eukaryota</taxon>
        <taxon>Viridiplantae</taxon>
        <taxon>Streptophyta</taxon>
        <taxon>Embryophyta</taxon>
        <taxon>Tracheophyta</taxon>
        <taxon>Spermatophyta</taxon>
        <taxon>Magnoliopsida</taxon>
        <taxon>Liliopsida</taxon>
        <taxon>Poales</taxon>
        <taxon>Poaceae</taxon>
        <taxon>PACMAD clade</taxon>
        <taxon>Panicoideae</taxon>
        <taxon>Andropogonodae</taxon>
        <taxon>Andropogoneae</taxon>
        <taxon>Saccharinae</taxon>
        <taxon>Miscanthus</taxon>
    </lineage>
</organism>
<dbReference type="OrthoDB" id="692720at2759"/>
<gene>
    <name evidence="1" type="ORF">NCGR_LOCUS41883</name>
</gene>
<keyword evidence="2" id="KW-1185">Reference proteome</keyword>
<evidence type="ECO:0000313" key="2">
    <source>
        <dbReference type="Proteomes" id="UP000604825"/>
    </source>
</evidence>
<evidence type="ECO:0000313" key="1">
    <source>
        <dbReference type="EMBL" id="CAD6258408.1"/>
    </source>
</evidence>
<reference evidence="1" key="1">
    <citation type="submission" date="2020-10" db="EMBL/GenBank/DDBJ databases">
        <authorList>
            <person name="Han B."/>
            <person name="Lu T."/>
            <person name="Zhao Q."/>
            <person name="Huang X."/>
            <person name="Zhao Y."/>
        </authorList>
    </citation>
    <scope>NUCLEOTIDE SEQUENCE</scope>
</reference>
<dbReference type="InterPro" id="IPR006553">
    <property type="entry name" value="Leu-rich_rpt_Cys-con_subtyp"/>
</dbReference>
<dbReference type="SUPFAM" id="SSF52058">
    <property type="entry name" value="L domain-like"/>
    <property type="match status" value="1"/>
</dbReference>
<comment type="caution">
    <text evidence="1">The sequence shown here is derived from an EMBL/GenBank/DDBJ whole genome shotgun (WGS) entry which is preliminary data.</text>
</comment>
<dbReference type="AlphaFoldDB" id="A0A811QGT1"/>
<dbReference type="SMART" id="SM00367">
    <property type="entry name" value="LRR_CC"/>
    <property type="match status" value="3"/>
</dbReference>
<dbReference type="Gene3D" id="3.80.10.10">
    <property type="entry name" value="Ribonuclease Inhibitor"/>
    <property type="match status" value="2"/>
</dbReference>
<dbReference type="EMBL" id="CAJGYO010000010">
    <property type="protein sequence ID" value="CAD6258408.1"/>
    <property type="molecule type" value="Genomic_DNA"/>
</dbReference>
<dbReference type="Proteomes" id="UP000604825">
    <property type="component" value="Unassembled WGS sequence"/>
</dbReference>
<dbReference type="PANTHER" id="PTHR36766">
    <property type="entry name" value="PLANT BROAD-SPECTRUM MILDEW RESISTANCE PROTEIN RPW8"/>
    <property type="match status" value="1"/>
</dbReference>
<accession>A0A811QGT1</accession>
<dbReference type="PANTHER" id="PTHR36766:SF40">
    <property type="entry name" value="DISEASE RESISTANCE PROTEIN RGA3"/>
    <property type="match status" value="1"/>
</dbReference>
<proteinExistence type="predicted"/>
<dbReference type="InterPro" id="IPR032675">
    <property type="entry name" value="LRR_dom_sf"/>
</dbReference>